<sequence length="150" mass="16181">MKKTLIFIVACAVLLGGLTGYILGQQPFSTASKTNTKQDSNTKDGDSAAEDAETLPSFDSLLLTPDTNPLPLNLQAGVFYDVATADQMAIRVSELGYPATVRPFAGPSSQRVYVVILNPFKNEANLQLAQYELMNKANITTKRVVTPPSE</sequence>
<gene>
    <name evidence="3" type="ORF">GCM10008090_33860</name>
</gene>
<accession>A0A918S2T4</accession>
<dbReference type="InterPro" id="IPR007730">
    <property type="entry name" value="SPOR-like_dom"/>
</dbReference>
<keyword evidence="4" id="KW-1185">Reference proteome</keyword>
<protein>
    <recommendedName>
        <fullName evidence="2">SPOR domain-containing protein</fullName>
    </recommendedName>
</protein>
<dbReference type="AlphaFoldDB" id="A0A918S2T4"/>
<evidence type="ECO:0000313" key="4">
    <source>
        <dbReference type="Proteomes" id="UP000614811"/>
    </source>
</evidence>
<name>A0A918S2T4_9GAMM</name>
<dbReference type="SUPFAM" id="SSF110997">
    <property type="entry name" value="Sporulation related repeat"/>
    <property type="match status" value="1"/>
</dbReference>
<reference evidence="3" key="2">
    <citation type="submission" date="2020-09" db="EMBL/GenBank/DDBJ databases">
        <authorList>
            <person name="Sun Q."/>
            <person name="Kim S."/>
        </authorList>
    </citation>
    <scope>NUCLEOTIDE SEQUENCE</scope>
    <source>
        <strain evidence="3">KCTC 12711</strain>
    </source>
</reference>
<reference evidence="3" key="1">
    <citation type="journal article" date="2014" name="Int. J. Syst. Evol. Microbiol.">
        <title>Complete genome sequence of Corynebacterium casei LMG S-19264T (=DSM 44701T), isolated from a smear-ripened cheese.</title>
        <authorList>
            <consortium name="US DOE Joint Genome Institute (JGI-PGF)"/>
            <person name="Walter F."/>
            <person name="Albersmeier A."/>
            <person name="Kalinowski J."/>
            <person name="Ruckert C."/>
        </authorList>
    </citation>
    <scope>NUCLEOTIDE SEQUENCE</scope>
    <source>
        <strain evidence="3">KCTC 12711</strain>
    </source>
</reference>
<dbReference type="InterPro" id="IPR036680">
    <property type="entry name" value="SPOR-like_sf"/>
</dbReference>
<feature type="domain" description="SPOR" evidence="2">
    <location>
        <begin position="66"/>
        <end position="146"/>
    </location>
</feature>
<dbReference type="PROSITE" id="PS51724">
    <property type="entry name" value="SPOR"/>
    <property type="match status" value="1"/>
</dbReference>
<comment type="caution">
    <text evidence="3">The sequence shown here is derived from an EMBL/GenBank/DDBJ whole genome shotgun (WGS) entry which is preliminary data.</text>
</comment>
<organism evidence="3 4">
    <name type="scientific">Arenicella chitinivorans</name>
    <dbReference type="NCBI Taxonomy" id="1329800"/>
    <lineage>
        <taxon>Bacteria</taxon>
        <taxon>Pseudomonadati</taxon>
        <taxon>Pseudomonadota</taxon>
        <taxon>Gammaproteobacteria</taxon>
        <taxon>Arenicellales</taxon>
        <taxon>Arenicellaceae</taxon>
        <taxon>Arenicella</taxon>
    </lineage>
</organism>
<dbReference type="RefSeq" id="WP_189402900.1">
    <property type="nucleotide sequence ID" value="NZ_BMXA01000009.1"/>
</dbReference>
<dbReference type="GO" id="GO:0042834">
    <property type="term" value="F:peptidoglycan binding"/>
    <property type="evidence" value="ECO:0007669"/>
    <property type="project" value="InterPro"/>
</dbReference>
<dbReference type="Proteomes" id="UP000614811">
    <property type="component" value="Unassembled WGS sequence"/>
</dbReference>
<feature type="region of interest" description="Disordered" evidence="1">
    <location>
        <begin position="31"/>
        <end position="50"/>
    </location>
</feature>
<proteinExistence type="predicted"/>
<dbReference type="Gene3D" id="3.30.70.1070">
    <property type="entry name" value="Sporulation related repeat"/>
    <property type="match status" value="1"/>
</dbReference>
<evidence type="ECO:0000259" key="2">
    <source>
        <dbReference type="PROSITE" id="PS51724"/>
    </source>
</evidence>
<evidence type="ECO:0000313" key="3">
    <source>
        <dbReference type="EMBL" id="GHA21126.1"/>
    </source>
</evidence>
<evidence type="ECO:0000256" key="1">
    <source>
        <dbReference type="SAM" id="MobiDB-lite"/>
    </source>
</evidence>
<dbReference type="EMBL" id="BMXA01000009">
    <property type="protein sequence ID" value="GHA21126.1"/>
    <property type="molecule type" value="Genomic_DNA"/>
</dbReference>